<feature type="chain" id="PRO_5046555195" description="GH16 domain-containing protein" evidence="1">
    <location>
        <begin position="38"/>
        <end position="362"/>
    </location>
</feature>
<proteinExistence type="predicted"/>
<name>A0ABV5UJS2_9MICC</name>
<reference evidence="2 3" key="1">
    <citation type="submission" date="2024-09" db="EMBL/GenBank/DDBJ databases">
        <authorList>
            <person name="Sun Q."/>
            <person name="Mori K."/>
        </authorList>
    </citation>
    <scope>NUCLEOTIDE SEQUENCE [LARGE SCALE GENOMIC DNA]</scope>
    <source>
        <strain evidence="2 3">JCM 13519</strain>
    </source>
</reference>
<evidence type="ECO:0008006" key="4">
    <source>
        <dbReference type="Google" id="ProtNLM"/>
    </source>
</evidence>
<dbReference type="EMBL" id="JBHMBH010000006">
    <property type="protein sequence ID" value="MFB9712771.1"/>
    <property type="molecule type" value="Genomic_DNA"/>
</dbReference>
<sequence length="362" mass="38336">MPSFRISTFHPAHLVRPLAILAAAALILMAFVSPVQAASSTPLDPGPGPAGDFAWKGFNWQKRFWGGAPQYDKAFDAANVVGPDASGRVTMKLTNPTGQAPVAAEFQSTRQGFGYGTYSTTVEKNLSLLQKEVVWGCLFTYDPAAVPGFNEIDLCEASAWGGGASYGQSWPVTQGHGYWFDASKPPGLGNNTTVFNVTTDLVTTQRMIWEPGKLTFETYAGEGYTGTLLKRTVLQGSTVPVPAKEQIHFNLWVTDGGGGDPAHVKPESVVIRDFSFTPAATQTPLAPVSAIQLTTAAKAKSSNDTTLTWTGATGTAVVLWIDGVRKTLANTGSFVNKVKGRGTTSYKICDSGGCSNIISVAS</sequence>
<keyword evidence="3" id="KW-1185">Reference proteome</keyword>
<comment type="caution">
    <text evidence="2">The sequence shown here is derived from an EMBL/GenBank/DDBJ whole genome shotgun (WGS) entry which is preliminary data.</text>
</comment>
<gene>
    <name evidence="2" type="ORF">ACFFPI_01200</name>
</gene>
<protein>
    <recommendedName>
        <fullName evidence="4">GH16 domain-containing protein</fullName>
    </recommendedName>
</protein>
<keyword evidence="1" id="KW-0732">Signal</keyword>
<dbReference type="InterPro" id="IPR013320">
    <property type="entry name" value="ConA-like_dom_sf"/>
</dbReference>
<accession>A0ABV5UJS2</accession>
<dbReference type="RefSeq" id="WP_376953306.1">
    <property type="nucleotide sequence ID" value="NZ_JBHMBH010000006.1"/>
</dbReference>
<feature type="signal peptide" evidence="1">
    <location>
        <begin position="1"/>
        <end position="37"/>
    </location>
</feature>
<dbReference type="Proteomes" id="UP001589536">
    <property type="component" value="Unassembled WGS sequence"/>
</dbReference>
<evidence type="ECO:0000313" key="2">
    <source>
        <dbReference type="EMBL" id="MFB9712771.1"/>
    </source>
</evidence>
<dbReference type="SUPFAM" id="SSF49899">
    <property type="entry name" value="Concanavalin A-like lectins/glucanases"/>
    <property type="match status" value="1"/>
</dbReference>
<evidence type="ECO:0000313" key="3">
    <source>
        <dbReference type="Proteomes" id="UP001589536"/>
    </source>
</evidence>
<dbReference type="Gene3D" id="2.60.120.200">
    <property type="match status" value="1"/>
</dbReference>
<evidence type="ECO:0000256" key="1">
    <source>
        <dbReference type="SAM" id="SignalP"/>
    </source>
</evidence>
<organism evidence="2 3">
    <name type="scientific">Arthrobacter methylotrophus</name>
    <dbReference type="NCBI Taxonomy" id="121291"/>
    <lineage>
        <taxon>Bacteria</taxon>
        <taxon>Bacillati</taxon>
        <taxon>Actinomycetota</taxon>
        <taxon>Actinomycetes</taxon>
        <taxon>Micrococcales</taxon>
        <taxon>Micrococcaceae</taxon>
        <taxon>Arthrobacter</taxon>
    </lineage>
</organism>